<dbReference type="InterPro" id="IPR036236">
    <property type="entry name" value="Znf_C2H2_sf"/>
</dbReference>
<protein>
    <submittedName>
        <fullName evidence="3">Zinc finger, U1-type</fullName>
    </submittedName>
</protein>
<feature type="compositionally biased region" description="Basic and acidic residues" evidence="1">
    <location>
        <begin position="330"/>
        <end position="340"/>
    </location>
</feature>
<feature type="region of interest" description="Disordered" evidence="1">
    <location>
        <begin position="403"/>
        <end position="465"/>
    </location>
</feature>
<feature type="region of interest" description="Disordered" evidence="1">
    <location>
        <begin position="1"/>
        <end position="22"/>
    </location>
</feature>
<dbReference type="OrthoDB" id="434647at2759"/>
<feature type="domain" description="U1-type" evidence="2">
    <location>
        <begin position="351"/>
        <end position="385"/>
    </location>
</feature>
<dbReference type="AlphaFoldDB" id="A0A1R3G333"/>
<comment type="caution">
    <text evidence="3">The sequence shown here is derived from an EMBL/GenBank/DDBJ whole genome shotgun (WGS) entry which is preliminary data.</text>
</comment>
<evidence type="ECO:0000313" key="4">
    <source>
        <dbReference type="Proteomes" id="UP000187203"/>
    </source>
</evidence>
<feature type="region of interest" description="Disordered" evidence="1">
    <location>
        <begin position="121"/>
        <end position="244"/>
    </location>
</feature>
<evidence type="ECO:0000313" key="3">
    <source>
        <dbReference type="EMBL" id="OMO52486.1"/>
    </source>
</evidence>
<proteinExistence type="predicted"/>
<feature type="compositionally biased region" description="Low complexity" evidence="1">
    <location>
        <begin position="188"/>
        <end position="200"/>
    </location>
</feature>
<keyword evidence="4" id="KW-1185">Reference proteome</keyword>
<dbReference type="SUPFAM" id="SSF57667">
    <property type="entry name" value="beta-beta-alpha zinc fingers"/>
    <property type="match status" value="2"/>
</dbReference>
<organism evidence="3 4">
    <name type="scientific">Corchorus olitorius</name>
    <dbReference type="NCBI Taxonomy" id="93759"/>
    <lineage>
        <taxon>Eukaryota</taxon>
        <taxon>Viridiplantae</taxon>
        <taxon>Streptophyta</taxon>
        <taxon>Embryophyta</taxon>
        <taxon>Tracheophyta</taxon>
        <taxon>Spermatophyta</taxon>
        <taxon>Magnoliopsida</taxon>
        <taxon>eudicotyledons</taxon>
        <taxon>Gunneridae</taxon>
        <taxon>Pentapetalae</taxon>
        <taxon>rosids</taxon>
        <taxon>malvids</taxon>
        <taxon>Malvales</taxon>
        <taxon>Malvaceae</taxon>
        <taxon>Grewioideae</taxon>
        <taxon>Apeibeae</taxon>
        <taxon>Corchorus</taxon>
    </lineage>
</organism>
<feature type="compositionally biased region" description="Polar residues" evidence="1">
    <location>
        <begin position="154"/>
        <end position="167"/>
    </location>
</feature>
<sequence>MDPSSSLPESQKAPENREQKQLPAQLTLSSSYYYQQSQQNYSACTPTPSYAFHQVSLQQNLEPAGGWVNAAPQTVDSAGTTAQVAPNPVAMAALVALSQLTQLAGNATAVLQTNVGLAPLHNGSTLVPPPPPAGGSPSGSSRRRGRKSFRGNGQEHNTQRFPQTVNHGTGPDGGRGGPECFQQHGVGASSAASQQEPPSETVKPTDKAEALAFLPKETAQTAVPPVASQSTTAKEKGPSRRRPPQISWCEFCNVSCTSLTMFEEHKNGKQHKRKMQKTEELKSGIEKTNREETAAKPEMEGTPQPNRAEVGKEKKSIENLLAESVGGQEGKSEETLEAPKPKLGPYKRKGAIPLMCDLCNARCSSQEVFNSHLSGKKHAARVKQSGPVGLQVLYPPNPIPQTLLLPQRNEHKPAISPRGSHPAPEADMPPQIHQATPATSGLSIKHQQNPNQIASSSVSTVAPEA</sequence>
<dbReference type="InterPro" id="IPR003604">
    <property type="entry name" value="Matrin/U1-like-C_Znf_C2H2"/>
</dbReference>
<feature type="compositionally biased region" description="Polar residues" evidence="1">
    <location>
        <begin position="433"/>
        <end position="465"/>
    </location>
</feature>
<name>A0A1R3G333_9ROSI</name>
<dbReference type="Proteomes" id="UP000187203">
    <property type="component" value="Unassembled WGS sequence"/>
</dbReference>
<dbReference type="Pfam" id="PF12874">
    <property type="entry name" value="zf-met"/>
    <property type="match status" value="2"/>
</dbReference>
<feature type="region of interest" description="Disordered" evidence="1">
    <location>
        <begin position="267"/>
        <end position="347"/>
    </location>
</feature>
<feature type="compositionally biased region" description="Basic and acidic residues" evidence="1">
    <location>
        <begin position="276"/>
        <end position="299"/>
    </location>
</feature>
<dbReference type="GO" id="GO:0008270">
    <property type="term" value="F:zinc ion binding"/>
    <property type="evidence" value="ECO:0007669"/>
    <property type="project" value="InterPro"/>
</dbReference>
<feature type="domain" description="U1-type" evidence="2">
    <location>
        <begin position="248"/>
        <end position="278"/>
    </location>
</feature>
<dbReference type="PANTHER" id="PTHR47487">
    <property type="entry name" value="OS06G0651300 PROTEIN-RELATED"/>
    <property type="match status" value="1"/>
</dbReference>
<dbReference type="EMBL" id="AWUE01023851">
    <property type="protein sequence ID" value="OMO52486.1"/>
    <property type="molecule type" value="Genomic_DNA"/>
</dbReference>
<dbReference type="SMART" id="SM00451">
    <property type="entry name" value="ZnF_U1"/>
    <property type="match status" value="2"/>
</dbReference>
<dbReference type="InterPro" id="IPR013087">
    <property type="entry name" value="Znf_C2H2_type"/>
</dbReference>
<gene>
    <name evidence="3" type="ORF">COLO4_37173</name>
</gene>
<evidence type="ECO:0000256" key="1">
    <source>
        <dbReference type="SAM" id="MobiDB-lite"/>
    </source>
</evidence>
<evidence type="ECO:0000259" key="2">
    <source>
        <dbReference type="SMART" id="SM00451"/>
    </source>
</evidence>
<dbReference type="PANTHER" id="PTHR47487:SF12">
    <property type="entry name" value="GLUTENIN, HIGH MOLECULAR WEIGHT SUBUNIT DX5-LIKE"/>
    <property type="match status" value="1"/>
</dbReference>
<reference evidence="4" key="1">
    <citation type="submission" date="2013-09" db="EMBL/GenBank/DDBJ databases">
        <title>Corchorus olitorius genome sequencing.</title>
        <authorList>
            <person name="Alam M."/>
            <person name="Haque M.S."/>
            <person name="Islam M.S."/>
            <person name="Emdad E.M."/>
            <person name="Islam M.M."/>
            <person name="Ahmed B."/>
            <person name="Halim A."/>
            <person name="Hossen Q.M.M."/>
            <person name="Hossain M.Z."/>
            <person name="Ahmed R."/>
            <person name="Khan M.M."/>
            <person name="Islam R."/>
            <person name="Rashid M.M."/>
            <person name="Khan S.A."/>
            <person name="Rahman M.S."/>
            <person name="Alam M."/>
            <person name="Yahiya A.S."/>
            <person name="Khan M.S."/>
            <person name="Azam M.S."/>
            <person name="Haque T."/>
            <person name="Lashkar M.Z.H."/>
            <person name="Akhand A.I."/>
            <person name="Morshed G."/>
            <person name="Roy S."/>
            <person name="Uddin K.S."/>
            <person name="Rabeya T."/>
            <person name="Hossain A.S."/>
            <person name="Chowdhury A."/>
            <person name="Snigdha A.R."/>
            <person name="Mortoza M.S."/>
            <person name="Matin S.A."/>
            <person name="Hoque S.M.E."/>
            <person name="Islam M.K."/>
            <person name="Roy D.K."/>
            <person name="Haider R."/>
            <person name="Moosa M.M."/>
            <person name="Elias S.M."/>
            <person name="Hasan A.M."/>
            <person name="Jahan S."/>
            <person name="Shafiuddin M."/>
            <person name="Mahmood N."/>
            <person name="Shommy N.S."/>
        </authorList>
    </citation>
    <scope>NUCLEOTIDE SEQUENCE [LARGE SCALE GENOMIC DNA]</scope>
    <source>
        <strain evidence="4">cv. O-4</strain>
    </source>
</reference>
<accession>A0A1R3G333</accession>
<dbReference type="GO" id="GO:0003676">
    <property type="term" value="F:nucleic acid binding"/>
    <property type="evidence" value="ECO:0007669"/>
    <property type="project" value="InterPro"/>
</dbReference>
<dbReference type="Gene3D" id="3.30.160.60">
    <property type="entry name" value="Classic Zinc Finger"/>
    <property type="match status" value="2"/>
</dbReference>